<proteinExistence type="predicted"/>
<keyword evidence="2" id="KW-1185">Reference proteome</keyword>
<dbReference type="AlphaFoldDB" id="A0A6A6YC94"/>
<evidence type="ECO:0000313" key="1">
    <source>
        <dbReference type="EMBL" id="KAF2806330.1"/>
    </source>
</evidence>
<sequence>MCAVAMGTRDPLSVTFGVISAHKRSTVGCFMRLSSVTSSLSLGTPESINSKFVGGPVPALPEGHNRLRGLDHRREAPHALLQLRAPGHAEDEVLYSARVPGSGTVSSLSPSSRGILCTASSLTYDSSAPEIYAGSVTSDLVGGCSKIIKSCRASNKWRCIHLRALYITTSVLRAAFSPLLNRASLSSNLLSKSW</sequence>
<reference evidence="3" key="2">
    <citation type="submission" date="2020-04" db="EMBL/GenBank/DDBJ databases">
        <authorList>
            <consortium name="NCBI Genome Project"/>
        </authorList>
    </citation>
    <scope>NUCLEOTIDE SEQUENCE</scope>
    <source>
        <strain evidence="3">CBS 304.34</strain>
    </source>
</reference>
<reference evidence="1 3" key="1">
    <citation type="journal article" date="2020" name="Stud. Mycol.">
        <title>101 Dothideomycetes genomes: a test case for predicting lifestyles and emergence of pathogens.</title>
        <authorList>
            <person name="Haridas S."/>
            <person name="Albert R."/>
            <person name="Binder M."/>
            <person name="Bloem J."/>
            <person name="Labutti K."/>
            <person name="Salamov A."/>
            <person name="Andreopoulos B."/>
            <person name="Baker S."/>
            <person name="Barry K."/>
            <person name="Bills G."/>
            <person name="Bluhm B."/>
            <person name="Cannon C."/>
            <person name="Castanera R."/>
            <person name="Culley D."/>
            <person name="Daum C."/>
            <person name="Ezra D."/>
            <person name="Gonzalez J."/>
            <person name="Henrissat B."/>
            <person name="Kuo A."/>
            <person name="Liang C."/>
            <person name="Lipzen A."/>
            <person name="Lutzoni F."/>
            <person name="Magnuson J."/>
            <person name="Mondo S."/>
            <person name="Nolan M."/>
            <person name="Ohm R."/>
            <person name="Pangilinan J."/>
            <person name="Park H.-J."/>
            <person name="Ramirez L."/>
            <person name="Alfaro M."/>
            <person name="Sun H."/>
            <person name="Tritt A."/>
            <person name="Yoshinaga Y."/>
            <person name="Zwiers L.-H."/>
            <person name="Turgeon B."/>
            <person name="Goodwin S."/>
            <person name="Spatafora J."/>
            <person name="Crous P."/>
            <person name="Grigoriev I."/>
        </authorList>
    </citation>
    <scope>NUCLEOTIDE SEQUENCE</scope>
    <source>
        <strain evidence="1 3">CBS 304.34</strain>
    </source>
</reference>
<accession>A0A6A6YC94</accession>
<evidence type="ECO:0000313" key="3">
    <source>
        <dbReference type="RefSeq" id="XP_033573294.1"/>
    </source>
</evidence>
<organism evidence="1">
    <name type="scientific">Mytilinidion resinicola</name>
    <dbReference type="NCBI Taxonomy" id="574789"/>
    <lineage>
        <taxon>Eukaryota</taxon>
        <taxon>Fungi</taxon>
        <taxon>Dikarya</taxon>
        <taxon>Ascomycota</taxon>
        <taxon>Pezizomycotina</taxon>
        <taxon>Dothideomycetes</taxon>
        <taxon>Pleosporomycetidae</taxon>
        <taxon>Mytilinidiales</taxon>
        <taxon>Mytilinidiaceae</taxon>
        <taxon>Mytilinidion</taxon>
    </lineage>
</organism>
<dbReference type="GeneID" id="54469940"/>
<dbReference type="EMBL" id="MU003707">
    <property type="protein sequence ID" value="KAF2806330.1"/>
    <property type="molecule type" value="Genomic_DNA"/>
</dbReference>
<dbReference type="Proteomes" id="UP000504636">
    <property type="component" value="Unplaced"/>
</dbReference>
<reference evidence="3" key="3">
    <citation type="submission" date="2025-04" db="UniProtKB">
        <authorList>
            <consortium name="RefSeq"/>
        </authorList>
    </citation>
    <scope>IDENTIFICATION</scope>
    <source>
        <strain evidence="3">CBS 304.34</strain>
    </source>
</reference>
<protein>
    <submittedName>
        <fullName evidence="1 3">Uncharacterized protein</fullName>
    </submittedName>
</protein>
<dbReference type="RefSeq" id="XP_033573294.1">
    <property type="nucleotide sequence ID" value="XM_033729047.1"/>
</dbReference>
<gene>
    <name evidence="1 3" type="ORF">BDZ99DRAFT_93668</name>
</gene>
<name>A0A6A6YC94_9PEZI</name>
<evidence type="ECO:0000313" key="2">
    <source>
        <dbReference type="Proteomes" id="UP000504636"/>
    </source>
</evidence>